<protein>
    <submittedName>
        <fullName evidence="2">Uncharacterized protein</fullName>
    </submittedName>
</protein>
<evidence type="ECO:0000256" key="1">
    <source>
        <dbReference type="SAM" id="SignalP"/>
    </source>
</evidence>
<reference evidence="2 3" key="1">
    <citation type="submission" date="2018-08" db="EMBL/GenBank/DDBJ databases">
        <title>Genome and evolution of the arbuscular mycorrhizal fungus Diversispora epigaea (formerly Glomus versiforme) and its bacterial endosymbionts.</title>
        <authorList>
            <person name="Sun X."/>
            <person name="Fei Z."/>
            <person name="Harrison M."/>
        </authorList>
    </citation>
    <scope>NUCLEOTIDE SEQUENCE [LARGE SCALE GENOMIC DNA]</scope>
    <source>
        <strain evidence="2 3">IT104</strain>
    </source>
</reference>
<keyword evidence="1" id="KW-0732">Signal</keyword>
<accession>A0A397J2P9</accession>
<sequence>MIYFLQSKILCLIVVLLVFMSYTDCVPLYRKDMFLSNAIVERSHDEMLFDSQERMYARSLHIDWNDSELDELDWTEWTRSQ</sequence>
<feature type="chain" id="PRO_5017408719" evidence="1">
    <location>
        <begin position="26"/>
        <end position="81"/>
    </location>
</feature>
<feature type="signal peptide" evidence="1">
    <location>
        <begin position="1"/>
        <end position="25"/>
    </location>
</feature>
<proteinExistence type="predicted"/>
<dbReference type="Proteomes" id="UP000266861">
    <property type="component" value="Unassembled WGS sequence"/>
</dbReference>
<keyword evidence="3" id="KW-1185">Reference proteome</keyword>
<comment type="caution">
    <text evidence="2">The sequence shown here is derived from an EMBL/GenBank/DDBJ whole genome shotgun (WGS) entry which is preliminary data.</text>
</comment>
<organism evidence="2 3">
    <name type="scientific">Diversispora epigaea</name>
    <dbReference type="NCBI Taxonomy" id="1348612"/>
    <lineage>
        <taxon>Eukaryota</taxon>
        <taxon>Fungi</taxon>
        <taxon>Fungi incertae sedis</taxon>
        <taxon>Mucoromycota</taxon>
        <taxon>Glomeromycotina</taxon>
        <taxon>Glomeromycetes</taxon>
        <taxon>Diversisporales</taxon>
        <taxon>Diversisporaceae</taxon>
        <taxon>Diversispora</taxon>
    </lineage>
</organism>
<dbReference type="EMBL" id="PQFF01000121">
    <property type="protein sequence ID" value="RHZ80978.1"/>
    <property type="molecule type" value="Genomic_DNA"/>
</dbReference>
<name>A0A397J2P9_9GLOM</name>
<gene>
    <name evidence="2" type="ORF">Glove_130g171</name>
</gene>
<evidence type="ECO:0000313" key="2">
    <source>
        <dbReference type="EMBL" id="RHZ80978.1"/>
    </source>
</evidence>
<dbReference type="AlphaFoldDB" id="A0A397J2P9"/>
<evidence type="ECO:0000313" key="3">
    <source>
        <dbReference type="Proteomes" id="UP000266861"/>
    </source>
</evidence>